<dbReference type="PANTHER" id="PTHR45138">
    <property type="entry name" value="REGULATORY COMPONENTS OF SENSORY TRANSDUCTION SYSTEM"/>
    <property type="match status" value="1"/>
</dbReference>
<evidence type="ECO:0000256" key="1">
    <source>
        <dbReference type="SAM" id="Coils"/>
    </source>
</evidence>
<comment type="caution">
    <text evidence="4">The sequence shown here is derived from an EMBL/GenBank/DDBJ whole genome shotgun (WGS) entry which is preliminary data.</text>
</comment>
<feature type="coiled-coil region" evidence="1">
    <location>
        <begin position="384"/>
        <end position="411"/>
    </location>
</feature>
<evidence type="ECO:0000313" key="5">
    <source>
        <dbReference type="Proteomes" id="UP001144471"/>
    </source>
</evidence>
<reference evidence="4" key="1">
    <citation type="submission" date="2022-12" db="EMBL/GenBank/DDBJ databases">
        <title>Reference genome sequencing for broad-spectrum identification of bacterial and archaeal isolates by mass spectrometry.</title>
        <authorList>
            <person name="Sekiguchi Y."/>
            <person name="Tourlousse D.M."/>
        </authorList>
    </citation>
    <scope>NUCLEOTIDE SEQUENCE</scope>
    <source>
        <strain evidence="4">10succ1</strain>
    </source>
</reference>
<keyword evidence="2" id="KW-0812">Transmembrane</keyword>
<keyword evidence="2" id="KW-1133">Transmembrane helix</keyword>
<dbReference type="InterPro" id="IPR043128">
    <property type="entry name" value="Rev_trsase/Diguanyl_cyclase"/>
</dbReference>
<dbReference type="Gene3D" id="3.30.70.270">
    <property type="match status" value="1"/>
</dbReference>
<sequence>MAVKKLQSLTRVFNEGFSGIVDISGNLKIEIKNLISITLLLLPLICVTSMGEEPINVLFLSSFEKGIPASTALERGLIRTFDTNSQKENLYFEYMDSQKLEHDSYGFYKEYLKGKYSNIKFDYIICWGFNSIELLTSQRDIFPDSKRVLLEGSKGLPKEEGILERDLVIKSVPDYSATVEEILRIRETEKIIVIGTSGKVGQNRVNILKGVIEKLSRDIEVEYLIDRNIYEISKELTKAGDGTIAFYLLMFSDGFGEKLTPYEVSEIICRNSRIPVFSFWKVLLGSGIAGGYLISFEVIGEEIGRVIFSGEGNNYQEIFPMSAAYDYRALEKWDIDEERILPTARIINKPPSFFLRHRVGIFVLLLTITFIIIVSCLVYRQLLMKETNKKFKELYDEIKRKNQQLNILSEIDPLTGLKNRRAIHKDIKNEMKRSSRYGTPMSVLLMDVDYFKRINDTYGHSVGDKVLSELSQLLRENVRATDSVARWGGDEVLILAANIDLQEAIKFGEKLRRKVEEFDFTGIGGLTVSIGISQRKPGEPFNKLYERVDEALYSAKKSGRNTLGH</sequence>
<dbReference type="GO" id="GO:0052621">
    <property type="term" value="F:diguanylate cyclase activity"/>
    <property type="evidence" value="ECO:0007669"/>
    <property type="project" value="TreeGrafter"/>
</dbReference>
<keyword evidence="5" id="KW-1185">Reference proteome</keyword>
<accession>A0A9W6LLB4</accession>
<dbReference type="Pfam" id="PF00990">
    <property type="entry name" value="GGDEF"/>
    <property type="match status" value="1"/>
</dbReference>
<dbReference type="NCBIfam" id="TIGR00254">
    <property type="entry name" value="GGDEF"/>
    <property type="match status" value="1"/>
</dbReference>
<gene>
    <name evidence="4" type="ORF">PM10SUCC1_00440</name>
</gene>
<dbReference type="SUPFAM" id="SSF55073">
    <property type="entry name" value="Nucleotide cyclase"/>
    <property type="match status" value="1"/>
</dbReference>
<feature type="domain" description="GGDEF" evidence="3">
    <location>
        <begin position="439"/>
        <end position="565"/>
    </location>
</feature>
<feature type="transmembrane region" description="Helical" evidence="2">
    <location>
        <begin position="359"/>
        <end position="379"/>
    </location>
</feature>
<organism evidence="4 5">
    <name type="scientific">Propionigenium maris DSM 9537</name>
    <dbReference type="NCBI Taxonomy" id="1123000"/>
    <lineage>
        <taxon>Bacteria</taxon>
        <taxon>Fusobacteriati</taxon>
        <taxon>Fusobacteriota</taxon>
        <taxon>Fusobacteriia</taxon>
        <taxon>Fusobacteriales</taxon>
        <taxon>Fusobacteriaceae</taxon>
        <taxon>Propionigenium</taxon>
    </lineage>
</organism>
<keyword evidence="2" id="KW-0472">Membrane</keyword>
<evidence type="ECO:0000256" key="2">
    <source>
        <dbReference type="SAM" id="Phobius"/>
    </source>
</evidence>
<dbReference type="Proteomes" id="UP001144471">
    <property type="component" value="Unassembled WGS sequence"/>
</dbReference>
<evidence type="ECO:0000313" key="4">
    <source>
        <dbReference type="EMBL" id="GLI54529.1"/>
    </source>
</evidence>
<evidence type="ECO:0000259" key="3">
    <source>
        <dbReference type="PROSITE" id="PS50887"/>
    </source>
</evidence>
<dbReference type="PROSITE" id="PS50887">
    <property type="entry name" value="GGDEF"/>
    <property type="match status" value="1"/>
</dbReference>
<proteinExistence type="predicted"/>
<dbReference type="InterPro" id="IPR029787">
    <property type="entry name" value="Nucleotide_cyclase"/>
</dbReference>
<dbReference type="AlphaFoldDB" id="A0A9W6LLB4"/>
<dbReference type="FunFam" id="3.30.70.270:FF:000001">
    <property type="entry name" value="Diguanylate cyclase domain protein"/>
    <property type="match status" value="1"/>
</dbReference>
<protein>
    <recommendedName>
        <fullName evidence="3">GGDEF domain-containing protein</fullName>
    </recommendedName>
</protein>
<dbReference type="InterPro" id="IPR000160">
    <property type="entry name" value="GGDEF_dom"/>
</dbReference>
<dbReference type="PANTHER" id="PTHR45138:SF9">
    <property type="entry name" value="DIGUANYLATE CYCLASE DGCM-RELATED"/>
    <property type="match status" value="1"/>
</dbReference>
<keyword evidence="1" id="KW-0175">Coiled coil</keyword>
<dbReference type="EMBL" id="BSDY01000001">
    <property type="protein sequence ID" value="GLI54529.1"/>
    <property type="molecule type" value="Genomic_DNA"/>
</dbReference>
<dbReference type="SMART" id="SM00267">
    <property type="entry name" value="GGDEF"/>
    <property type="match status" value="1"/>
</dbReference>
<dbReference type="RefSeq" id="WP_281832199.1">
    <property type="nucleotide sequence ID" value="NZ_BSDY01000001.1"/>
</dbReference>
<name>A0A9W6LLB4_9FUSO</name>
<dbReference type="CDD" id="cd01949">
    <property type="entry name" value="GGDEF"/>
    <property type="match status" value="1"/>
</dbReference>
<dbReference type="InterPro" id="IPR050469">
    <property type="entry name" value="Diguanylate_Cyclase"/>
</dbReference>